<dbReference type="Proteomes" id="UP000199662">
    <property type="component" value="Unassembled WGS sequence"/>
</dbReference>
<reference evidence="2 3" key="1">
    <citation type="submission" date="2016-10" db="EMBL/GenBank/DDBJ databases">
        <authorList>
            <person name="de Groot N.N."/>
        </authorList>
    </citation>
    <scope>NUCLEOTIDE SEQUENCE [LARGE SCALE GENOMIC DNA]</scope>
    <source>
        <strain evidence="2 3">DSM 2179</strain>
    </source>
</reference>
<dbReference type="Pfam" id="PF02579">
    <property type="entry name" value="Nitro_FeMo-Co"/>
    <property type="match status" value="1"/>
</dbReference>
<name>A0A1H7AP30_9FIRM</name>
<dbReference type="InterPro" id="IPR036105">
    <property type="entry name" value="DiNase_FeMo-co_biosyn_sf"/>
</dbReference>
<evidence type="ECO:0000259" key="1">
    <source>
        <dbReference type="Pfam" id="PF02579"/>
    </source>
</evidence>
<dbReference type="STRING" id="84035.SAMN05660742_11362"/>
<dbReference type="InterPro" id="IPR051840">
    <property type="entry name" value="NifX/NifY_domain"/>
</dbReference>
<dbReference type="Gene3D" id="3.30.420.130">
    <property type="entry name" value="Dinitrogenase iron-molybdenum cofactor biosynthesis domain"/>
    <property type="match status" value="1"/>
</dbReference>
<dbReference type="PANTHER" id="PTHR33937:SF2">
    <property type="entry name" value="DINITROGENASE IRON-MOLYBDENUM COFACTOR BIOSYNTHESIS DOMAIN-CONTAINING PROTEIN"/>
    <property type="match status" value="1"/>
</dbReference>
<dbReference type="InterPro" id="IPR003731">
    <property type="entry name" value="Di-Nase_FeMo-co_biosynth"/>
</dbReference>
<keyword evidence="3" id="KW-1185">Reference proteome</keyword>
<evidence type="ECO:0000313" key="3">
    <source>
        <dbReference type="Proteomes" id="UP000199662"/>
    </source>
</evidence>
<organism evidence="2 3">
    <name type="scientific">Propionispira arboris</name>
    <dbReference type="NCBI Taxonomy" id="84035"/>
    <lineage>
        <taxon>Bacteria</taxon>
        <taxon>Bacillati</taxon>
        <taxon>Bacillota</taxon>
        <taxon>Negativicutes</taxon>
        <taxon>Selenomonadales</taxon>
        <taxon>Selenomonadaceae</taxon>
        <taxon>Propionispira</taxon>
    </lineage>
</organism>
<proteinExistence type="predicted"/>
<dbReference type="RefSeq" id="WP_091832525.1">
    <property type="nucleotide sequence ID" value="NZ_FNZK01000013.1"/>
</dbReference>
<evidence type="ECO:0000313" key="2">
    <source>
        <dbReference type="EMBL" id="SEJ67088.1"/>
    </source>
</evidence>
<feature type="domain" description="Dinitrogenase iron-molybdenum cofactor biosynthesis" evidence="1">
    <location>
        <begin position="11"/>
        <end position="106"/>
    </location>
</feature>
<dbReference type="AlphaFoldDB" id="A0A1H7AP30"/>
<dbReference type="EMBL" id="FNZK01000013">
    <property type="protein sequence ID" value="SEJ67088.1"/>
    <property type="molecule type" value="Genomic_DNA"/>
</dbReference>
<protein>
    <submittedName>
        <fullName evidence="2">Predicted Fe-Mo cluster-binding protein, NifX family</fullName>
    </submittedName>
</protein>
<dbReference type="SUPFAM" id="SSF53146">
    <property type="entry name" value="Nitrogenase accessory factor-like"/>
    <property type="match status" value="1"/>
</dbReference>
<dbReference type="PANTHER" id="PTHR33937">
    <property type="entry name" value="IRON-MOLYBDENUM PROTEIN-RELATED-RELATED"/>
    <property type="match status" value="1"/>
</dbReference>
<accession>A0A1H7AP30</accession>
<sequence length="123" mass="13706">MSYKVAISSTDGKVVNQHFGHTEKFLIVQVDEKKEYRFLEDRSIESPCNAGGHDEWALEKAVLAVSDCRYVLCAQIGGGAGRVLEIHGIQAITIRDFIENAMKKIIAYDAKQNKLKVKAEPVL</sequence>
<gene>
    <name evidence="2" type="ORF">SAMN05660742_11362</name>
</gene>